<accession>A0A9W7CG01</accession>
<sequence length="266" mass="29474">MDTTVKLRAAKGGDKEPSIPYREAVGALMYLATSTRPDLAFPVGYLSRFVQHPNMTHAGALKRVLRYLAATRYDGIGFKHQRSKAEQLLRIDGFVDADWGNYPDTRKSVSGYVIRMAGGPVARAARRQSIVALSTAEAEYAAACEACQEGQAIKNILMELSEISFKLGVDSQAAIALATHPTYSRKTRHIELRLHYVREMANQGNVMLWKVSGDENPAELLTKAISHQRLDRLKALVGMQPRASQTPREVARKKYREEQDGSSGQA</sequence>
<evidence type="ECO:0000313" key="2">
    <source>
        <dbReference type="EMBL" id="GMF32339.1"/>
    </source>
</evidence>
<dbReference type="OrthoDB" id="123721at2759"/>
<name>A0A9W7CG01_9STRA</name>
<evidence type="ECO:0000256" key="1">
    <source>
        <dbReference type="SAM" id="MobiDB-lite"/>
    </source>
</evidence>
<comment type="caution">
    <text evidence="2">The sequence shown here is derived from an EMBL/GenBank/DDBJ whole genome shotgun (WGS) entry which is preliminary data.</text>
</comment>
<feature type="region of interest" description="Disordered" evidence="1">
    <location>
        <begin position="241"/>
        <end position="266"/>
    </location>
</feature>
<dbReference type="EMBL" id="BSXT01000683">
    <property type="protein sequence ID" value="GMF32339.1"/>
    <property type="molecule type" value="Genomic_DNA"/>
</dbReference>
<dbReference type="CDD" id="cd09272">
    <property type="entry name" value="RNase_HI_RT_Ty1"/>
    <property type="match status" value="1"/>
</dbReference>
<dbReference type="AlphaFoldDB" id="A0A9W7CG01"/>
<feature type="compositionally biased region" description="Basic and acidic residues" evidence="1">
    <location>
        <begin position="249"/>
        <end position="259"/>
    </location>
</feature>
<proteinExistence type="predicted"/>
<protein>
    <submittedName>
        <fullName evidence="2">Unnamed protein product</fullName>
    </submittedName>
</protein>
<dbReference type="Proteomes" id="UP001165121">
    <property type="component" value="Unassembled WGS sequence"/>
</dbReference>
<evidence type="ECO:0000313" key="3">
    <source>
        <dbReference type="Proteomes" id="UP001165121"/>
    </source>
</evidence>
<organism evidence="2 3">
    <name type="scientific">Phytophthora fragariaefolia</name>
    <dbReference type="NCBI Taxonomy" id="1490495"/>
    <lineage>
        <taxon>Eukaryota</taxon>
        <taxon>Sar</taxon>
        <taxon>Stramenopiles</taxon>
        <taxon>Oomycota</taxon>
        <taxon>Peronosporomycetes</taxon>
        <taxon>Peronosporales</taxon>
        <taxon>Peronosporaceae</taxon>
        <taxon>Phytophthora</taxon>
    </lineage>
</organism>
<dbReference type="PANTHER" id="PTHR11439">
    <property type="entry name" value="GAG-POL-RELATED RETROTRANSPOSON"/>
    <property type="match status" value="1"/>
</dbReference>
<gene>
    <name evidence="2" type="ORF">Pfra01_000767500</name>
</gene>
<reference evidence="2" key="1">
    <citation type="submission" date="2023-04" db="EMBL/GenBank/DDBJ databases">
        <title>Phytophthora fragariaefolia NBRC 109709.</title>
        <authorList>
            <person name="Ichikawa N."/>
            <person name="Sato H."/>
            <person name="Tonouchi N."/>
        </authorList>
    </citation>
    <scope>NUCLEOTIDE SEQUENCE</scope>
    <source>
        <strain evidence="2">NBRC 109709</strain>
    </source>
</reference>
<dbReference type="PANTHER" id="PTHR11439:SF491">
    <property type="entry name" value="INTEGRASE CATALYTIC DOMAIN-CONTAINING PROTEIN"/>
    <property type="match status" value="1"/>
</dbReference>
<keyword evidence="3" id="KW-1185">Reference proteome</keyword>